<accession>A0A7U2F2B2</accession>
<proteinExistence type="predicted"/>
<dbReference type="AlphaFoldDB" id="A0A7U2F2B2"/>
<name>A0A7U2F2B2_PHANO</name>
<dbReference type="EMBL" id="CP069029">
    <property type="protein sequence ID" value="QRC97434.1"/>
    <property type="molecule type" value="Genomic_DNA"/>
</dbReference>
<sequence>MSEHLESMDIDDHRLGDRSPKVSAGGEKNPMLDIVRLIRPMPRSFKETTASEAPKVPEVKPQRRQRKYGSPVVRLNGTLHHARFNGSVGSLDVEWSERSWRSKVNKADMLYLLDHAGEDISIVKTWNSDAICQYMVAVRKDRDDRRQNGTDGKVHALTLLASMATTWAATEVDAVGADADENDGDEEGVDAGIIAVDQLDTDAEGDSDDDMTGSSIEAYFTVDNGKPTIGEEEEVFDGDGLTLIEDEVLSPTVETPIISEVTVEADSQPKASSKPHFRRTMTLSRARESLLAIQQQAYNDARNSLFKDYDSYVMAHVFAPVRNTTLIHDHNGSVVFSHHTQMLVRDVIQARDTARIWRDRLHMEQGNQVANLHSVKAGREELCERLIAVLTDWLEVEDVDAKEQAKNMVEELLDM</sequence>
<feature type="compositionally biased region" description="Basic and acidic residues" evidence="1">
    <location>
        <begin position="1"/>
        <end position="20"/>
    </location>
</feature>
<evidence type="ECO:0000313" key="3">
    <source>
        <dbReference type="Proteomes" id="UP000663193"/>
    </source>
</evidence>
<dbReference type="KEGG" id="pno:SNOG_08779"/>
<dbReference type="Proteomes" id="UP000663193">
    <property type="component" value="Chromosome 7"/>
</dbReference>
<reference evidence="3" key="1">
    <citation type="journal article" date="2021" name="BMC Genomics">
        <title>Chromosome-level genome assembly and manually-curated proteome of model necrotroph Parastagonospora nodorum Sn15 reveals a genome-wide trove of candidate effector homologs, and redundancy of virulence-related functions within an accessory chromosome.</title>
        <authorList>
            <person name="Bertazzoni S."/>
            <person name="Jones D.A.B."/>
            <person name="Phan H.T."/>
            <person name="Tan K.-C."/>
            <person name="Hane J.K."/>
        </authorList>
    </citation>
    <scope>NUCLEOTIDE SEQUENCE [LARGE SCALE GENOMIC DNA]</scope>
    <source>
        <strain evidence="3">SN15 / ATCC MYA-4574 / FGSC 10173)</strain>
    </source>
</reference>
<evidence type="ECO:0000256" key="1">
    <source>
        <dbReference type="SAM" id="MobiDB-lite"/>
    </source>
</evidence>
<evidence type="ECO:0000313" key="2">
    <source>
        <dbReference type="EMBL" id="QRC97434.1"/>
    </source>
</evidence>
<dbReference type="RefSeq" id="XP_001799087.1">
    <property type="nucleotide sequence ID" value="XM_001799035.1"/>
</dbReference>
<keyword evidence="3" id="KW-1185">Reference proteome</keyword>
<protein>
    <submittedName>
        <fullName evidence="2">Uncharacterized protein</fullName>
    </submittedName>
</protein>
<dbReference type="VEuPathDB" id="FungiDB:JI435_087790"/>
<feature type="region of interest" description="Disordered" evidence="1">
    <location>
        <begin position="1"/>
        <end position="29"/>
    </location>
</feature>
<organism evidence="2 3">
    <name type="scientific">Phaeosphaeria nodorum (strain SN15 / ATCC MYA-4574 / FGSC 10173)</name>
    <name type="common">Glume blotch fungus</name>
    <name type="synonym">Parastagonospora nodorum</name>
    <dbReference type="NCBI Taxonomy" id="321614"/>
    <lineage>
        <taxon>Eukaryota</taxon>
        <taxon>Fungi</taxon>
        <taxon>Dikarya</taxon>
        <taxon>Ascomycota</taxon>
        <taxon>Pezizomycotina</taxon>
        <taxon>Dothideomycetes</taxon>
        <taxon>Pleosporomycetidae</taxon>
        <taxon>Pleosporales</taxon>
        <taxon>Pleosporineae</taxon>
        <taxon>Phaeosphaeriaceae</taxon>
        <taxon>Parastagonospora</taxon>
    </lineage>
</organism>
<feature type="region of interest" description="Disordered" evidence="1">
    <location>
        <begin position="46"/>
        <end position="66"/>
    </location>
</feature>
<gene>
    <name evidence="2" type="ORF">JI435_087790</name>
</gene>